<accession>A0A644XZX5</accession>
<dbReference type="InterPro" id="IPR035466">
    <property type="entry name" value="GlmS/AgaS_SIS"/>
</dbReference>
<dbReference type="AlphaFoldDB" id="A0A644XZX5"/>
<dbReference type="GO" id="GO:0006487">
    <property type="term" value="P:protein N-linked glycosylation"/>
    <property type="evidence" value="ECO:0007669"/>
    <property type="project" value="TreeGrafter"/>
</dbReference>
<dbReference type="Pfam" id="PF13522">
    <property type="entry name" value="GATase_6"/>
    <property type="match status" value="1"/>
</dbReference>
<name>A0A644XZX5_9ZZZZ</name>
<dbReference type="Gene3D" id="3.60.20.10">
    <property type="entry name" value="Glutamine Phosphoribosylpyrophosphate, subunit 1, domain 1"/>
    <property type="match status" value="1"/>
</dbReference>
<dbReference type="GO" id="GO:0046349">
    <property type="term" value="P:amino sugar biosynthetic process"/>
    <property type="evidence" value="ECO:0007669"/>
    <property type="project" value="UniProtKB-ARBA"/>
</dbReference>
<dbReference type="CDD" id="cd05009">
    <property type="entry name" value="SIS_GlmS_GlmD_2"/>
    <property type="match status" value="1"/>
</dbReference>
<dbReference type="FunFam" id="3.40.50.10490:FF:000002">
    <property type="entry name" value="Glutamine--fructose-6-phosphate aminotransferase [isomerizing]"/>
    <property type="match status" value="1"/>
</dbReference>
<comment type="catalytic activity">
    <reaction evidence="1">
        <text>D-fructose 6-phosphate + L-glutamine = D-glucosamine 6-phosphate + L-glutamate</text>
        <dbReference type="Rhea" id="RHEA:13237"/>
        <dbReference type="ChEBI" id="CHEBI:29985"/>
        <dbReference type="ChEBI" id="CHEBI:58359"/>
        <dbReference type="ChEBI" id="CHEBI:58725"/>
        <dbReference type="ChEBI" id="CHEBI:61527"/>
        <dbReference type="EC" id="2.6.1.16"/>
    </reaction>
</comment>
<dbReference type="InterPro" id="IPR029055">
    <property type="entry name" value="Ntn_hydrolases_N"/>
</dbReference>
<dbReference type="InterPro" id="IPR005855">
    <property type="entry name" value="GFAT"/>
</dbReference>
<dbReference type="PANTHER" id="PTHR10937:SF0">
    <property type="entry name" value="GLUTAMINE--FRUCTOSE-6-PHOSPHATE TRANSAMINASE (ISOMERIZING)"/>
    <property type="match status" value="1"/>
</dbReference>
<dbReference type="GO" id="GO:0006002">
    <property type="term" value="P:fructose 6-phosphate metabolic process"/>
    <property type="evidence" value="ECO:0007669"/>
    <property type="project" value="TreeGrafter"/>
</dbReference>
<dbReference type="CDD" id="cd00714">
    <property type="entry name" value="GFAT"/>
    <property type="match status" value="1"/>
</dbReference>
<dbReference type="GO" id="GO:0006047">
    <property type="term" value="P:UDP-N-acetylglucosamine metabolic process"/>
    <property type="evidence" value="ECO:0007669"/>
    <property type="project" value="TreeGrafter"/>
</dbReference>
<keyword evidence="3 9" id="KW-0032">Aminotransferase</keyword>
<dbReference type="GO" id="GO:0005829">
    <property type="term" value="C:cytosol"/>
    <property type="evidence" value="ECO:0007669"/>
    <property type="project" value="TreeGrafter"/>
</dbReference>
<dbReference type="InterPro" id="IPR047084">
    <property type="entry name" value="GFAT_N"/>
</dbReference>
<organism evidence="9">
    <name type="scientific">bioreactor metagenome</name>
    <dbReference type="NCBI Taxonomy" id="1076179"/>
    <lineage>
        <taxon>unclassified sequences</taxon>
        <taxon>metagenomes</taxon>
        <taxon>ecological metagenomes</taxon>
    </lineage>
</organism>
<dbReference type="InterPro" id="IPR017932">
    <property type="entry name" value="GATase_2_dom"/>
</dbReference>
<dbReference type="PROSITE" id="PS51278">
    <property type="entry name" value="GATASE_TYPE_2"/>
    <property type="match status" value="1"/>
</dbReference>
<feature type="domain" description="Glutamine amidotransferase type-2" evidence="7">
    <location>
        <begin position="1"/>
        <end position="161"/>
    </location>
</feature>
<comment type="caution">
    <text evidence="9">The sequence shown here is derived from an EMBL/GenBank/DDBJ whole genome shotgun (WGS) entry which is preliminary data.</text>
</comment>
<keyword evidence="5" id="KW-0677">Repeat</keyword>
<keyword evidence="6" id="KW-0315">Glutamine amidotransferase</keyword>
<proteinExistence type="predicted"/>
<dbReference type="CDD" id="cd05008">
    <property type="entry name" value="SIS_GlmS_GlmD_1"/>
    <property type="match status" value="1"/>
</dbReference>
<evidence type="ECO:0000259" key="7">
    <source>
        <dbReference type="PROSITE" id="PS51278"/>
    </source>
</evidence>
<dbReference type="GO" id="GO:0097367">
    <property type="term" value="F:carbohydrate derivative binding"/>
    <property type="evidence" value="ECO:0007669"/>
    <property type="project" value="InterPro"/>
</dbReference>
<dbReference type="PANTHER" id="PTHR10937">
    <property type="entry name" value="GLUCOSAMINE--FRUCTOSE-6-PHOSPHATE AMINOTRANSFERASE, ISOMERIZING"/>
    <property type="match status" value="1"/>
</dbReference>
<dbReference type="GO" id="GO:0004360">
    <property type="term" value="F:glutamine-fructose-6-phosphate transaminase (isomerizing) activity"/>
    <property type="evidence" value="ECO:0007669"/>
    <property type="project" value="UniProtKB-EC"/>
</dbReference>
<dbReference type="InterPro" id="IPR035490">
    <property type="entry name" value="GlmS/FrlB_SIS"/>
</dbReference>
<gene>
    <name evidence="9" type="primary">glmS_29</name>
    <name evidence="9" type="ORF">SDC9_68272</name>
</gene>
<dbReference type="SUPFAM" id="SSF53697">
    <property type="entry name" value="SIS domain"/>
    <property type="match status" value="1"/>
</dbReference>
<reference evidence="9" key="1">
    <citation type="submission" date="2019-08" db="EMBL/GenBank/DDBJ databases">
        <authorList>
            <person name="Kucharzyk K."/>
            <person name="Murdoch R.W."/>
            <person name="Higgins S."/>
            <person name="Loffler F."/>
        </authorList>
    </citation>
    <scope>NUCLEOTIDE SEQUENCE</scope>
</reference>
<dbReference type="EMBL" id="VSSQ01003674">
    <property type="protein sequence ID" value="MPM21822.1"/>
    <property type="molecule type" value="Genomic_DNA"/>
</dbReference>
<dbReference type="InterPro" id="IPR046348">
    <property type="entry name" value="SIS_dom_sf"/>
</dbReference>
<dbReference type="InterPro" id="IPR001347">
    <property type="entry name" value="SIS_dom"/>
</dbReference>
<sequence>MEGRLDADTHCGIGHTRWATHGGPTDENAHPHCSEHIALLHNGIIENYLELKEFLLNEGYIFKSQTDTETAAHLIDWCYKQTGDFLDAVIMALGKIKGTYAFGIICKDEPDKIICVRQENPLLIGLGDGENFMASGLPAFIKYTKNYYVMEPGEIAVIEADKVTVLDFEKNPIKKEVLEITWDYAAAEKGGYDHFMIKEIHETPSILKATMGPRIKDGIVQFAADELPDDLLKNCKSITILACGSAMHAGMVAKYVIERMCRVKVDVEVASEFRGRKPILTPDDLVVVISQSGETIDTLGALKLAKSCGSKVLSIVNVVASSIARESDHVVYTWTGPEIAVATTKAYSAQIAIGYMIAARMAYVRGLMSLEELKDFTDKLQKLPELIAGILAREETFKALAGSYKDYEDLFFIGRGLDYALALEGSLKLKEISYMHSETYAAGELKHGTISLVTEGVPVISLATQSDLADKMVSNTKEVDARGARVLAICRESVKPALYFADDLIALPDFEDILMPSLAVIPLQLLAYHIAVARGCDVDKPRNLAKSVTVE</sequence>
<evidence type="ECO:0000256" key="4">
    <source>
        <dbReference type="ARBA" id="ARBA00022679"/>
    </source>
</evidence>
<keyword evidence="4 9" id="KW-0808">Transferase</keyword>
<evidence type="ECO:0000256" key="3">
    <source>
        <dbReference type="ARBA" id="ARBA00022576"/>
    </source>
</evidence>
<dbReference type="NCBIfam" id="TIGR01135">
    <property type="entry name" value="glmS"/>
    <property type="match status" value="1"/>
</dbReference>
<dbReference type="SUPFAM" id="SSF56235">
    <property type="entry name" value="N-terminal nucleophile aminohydrolases (Ntn hydrolases)"/>
    <property type="match status" value="1"/>
</dbReference>
<evidence type="ECO:0000256" key="1">
    <source>
        <dbReference type="ARBA" id="ARBA00001031"/>
    </source>
</evidence>
<evidence type="ECO:0000313" key="9">
    <source>
        <dbReference type="EMBL" id="MPM21822.1"/>
    </source>
</evidence>
<dbReference type="EC" id="2.6.1.16" evidence="2"/>
<dbReference type="NCBIfam" id="NF001484">
    <property type="entry name" value="PRK00331.1"/>
    <property type="match status" value="1"/>
</dbReference>
<dbReference type="FunFam" id="3.40.50.10490:FF:000001">
    <property type="entry name" value="Glutamine--fructose-6-phosphate aminotransferase [isomerizing]"/>
    <property type="match status" value="1"/>
</dbReference>
<dbReference type="Gene3D" id="3.40.50.10490">
    <property type="entry name" value="Glucose-6-phosphate isomerase like protein, domain 1"/>
    <property type="match status" value="2"/>
</dbReference>
<evidence type="ECO:0000256" key="5">
    <source>
        <dbReference type="ARBA" id="ARBA00022737"/>
    </source>
</evidence>
<evidence type="ECO:0000256" key="6">
    <source>
        <dbReference type="ARBA" id="ARBA00022962"/>
    </source>
</evidence>
<feature type="domain" description="SIS" evidence="8">
    <location>
        <begin position="228"/>
        <end position="367"/>
    </location>
</feature>
<feature type="domain" description="SIS" evidence="8">
    <location>
        <begin position="400"/>
        <end position="541"/>
    </location>
</feature>
<evidence type="ECO:0000256" key="2">
    <source>
        <dbReference type="ARBA" id="ARBA00012916"/>
    </source>
</evidence>
<dbReference type="Pfam" id="PF01380">
    <property type="entry name" value="SIS"/>
    <property type="match status" value="2"/>
</dbReference>
<dbReference type="PROSITE" id="PS51464">
    <property type="entry name" value="SIS"/>
    <property type="match status" value="2"/>
</dbReference>
<protein>
    <recommendedName>
        <fullName evidence="2">glutamine--fructose-6-phosphate transaminase (isomerizing)</fullName>
        <ecNumber evidence="2">2.6.1.16</ecNumber>
    </recommendedName>
</protein>
<evidence type="ECO:0000259" key="8">
    <source>
        <dbReference type="PROSITE" id="PS51464"/>
    </source>
</evidence>